<reference evidence="2 3" key="1">
    <citation type="submission" date="2015-04" db="EMBL/GenBank/DDBJ databases">
        <authorList>
            <person name="Heijne W.H."/>
            <person name="Fedorova N.D."/>
            <person name="Nierman W.C."/>
            <person name="Vollebregt A.W."/>
            <person name="Zhao Z."/>
            <person name="Wu L."/>
            <person name="Kumar M."/>
            <person name="Stam H."/>
            <person name="van den Berg M.A."/>
            <person name="Pel H.J."/>
        </authorList>
    </citation>
    <scope>NUCLEOTIDE SEQUENCE [LARGE SCALE GENOMIC DNA]</scope>
    <source>
        <strain evidence="2 3">CBS 393.64</strain>
    </source>
</reference>
<evidence type="ECO:0000313" key="2">
    <source>
        <dbReference type="EMBL" id="KKA17278.1"/>
    </source>
</evidence>
<gene>
    <name evidence="2" type="ORF">T310_8955</name>
</gene>
<dbReference type="Proteomes" id="UP000053958">
    <property type="component" value="Unassembled WGS sequence"/>
</dbReference>
<dbReference type="AlphaFoldDB" id="A0A0F4YI63"/>
<feature type="region of interest" description="Disordered" evidence="1">
    <location>
        <begin position="1"/>
        <end position="28"/>
    </location>
</feature>
<sequence>RPCPQEGGRPRGPRDSLLRGCSPTGASSCGCRKRYPELPLRCRPGSHRQSGLVCEPKPGIENLQSDKTNLLIDALLASAPGSVPQAPTELESLHALKELIDRRIEKLTSGSSDPH</sequence>
<dbReference type="RefSeq" id="XP_013323890.1">
    <property type="nucleotide sequence ID" value="XM_013468436.1"/>
</dbReference>
<feature type="compositionally biased region" description="Basic and acidic residues" evidence="1">
    <location>
        <begin position="8"/>
        <end position="17"/>
    </location>
</feature>
<dbReference type="EMBL" id="LASV01000678">
    <property type="protein sequence ID" value="KKA17278.1"/>
    <property type="molecule type" value="Genomic_DNA"/>
</dbReference>
<evidence type="ECO:0000313" key="3">
    <source>
        <dbReference type="Proteomes" id="UP000053958"/>
    </source>
</evidence>
<accession>A0A0F4YI63</accession>
<keyword evidence="3" id="KW-1185">Reference proteome</keyword>
<name>A0A0F4YI63_RASE3</name>
<organism evidence="2 3">
    <name type="scientific">Rasamsonia emersonii (strain ATCC 16479 / CBS 393.64 / IMI 116815)</name>
    <dbReference type="NCBI Taxonomy" id="1408163"/>
    <lineage>
        <taxon>Eukaryota</taxon>
        <taxon>Fungi</taxon>
        <taxon>Dikarya</taxon>
        <taxon>Ascomycota</taxon>
        <taxon>Pezizomycotina</taxon>
        <taxon>Eurotiomycetes</taxon>
        <taxon>Eurotiomycetidae</taxon>
        <taxon>Eurotiales</taxon>
        <taxon>Trichocomaceae</taxon>
        <taxon>Rasamsonia</taxon>
    </lineage>
</organism>
<proteinExistence type="predicted"/>
<protein>
    <submittedName>
        <fullName evidence="2">Uncharacterized protein</fullName>
    </submittedName>
</protein>
<comment type="caution">
    <text evidence="2">The sequence shown here is derived from an EMBL/GenBank/DDBJ whole genome shotgun (WGS) entry which is preliminary data.</text>
</comment>
<evidence type="ECO:0000256" key="1">
    <source>
        <dbReference type="SAM" id="MobiDB-lite"/>
    </source>
</evidence>
<feature type="non-terminal residue" evidence="2">
    <location>
        <position position="1"/>
    </location>
</feature>
<dbReference type="GeneID" id="25321046"/>